<accession>A0A9Q6HN40</accession>
<dbReference type="RefSeq" id="WP_073504917.1">
    <property type="nucleotide sequence ID" value="NZ_CP018199.1"/>
</dbReference>
<organism evidence="2 3">
    <name type="scientific">Staphylococcus succinus</name>
    <dbReference type="NCBI Taxonomy" id="61015"/>
    <lineage>
        <taxon>Bacteria</taxon>
        <taxon>Bacillati</taxon>
        <taxon>Bacillota</taxon>
        <taxon>Bacilli</taxon>
        <taxon>Bacillales</taxon>
        <taxon>Staphylococcaceae</taxon>
        <taxon>Staphylococcus</taxon>
    </lineage>
</organism>
<dbReference type="InterPro" id="IPR039935">
    <property type="entry name" value="YML079W-like"/>
</dbReference>
<dbReference type="PANTHER" id="PTHR33387">
    <property type="entry name" value="RMLC-LIKE JELLY ROLL FOLD PROTEIN"/>
    <property type="match status" value="1"/>
</dbReference>
<dbReference type="EMBL" id="PZFQ01000032">
    <property type="protein sequence ID" value="PTI74836.1"/>
    <property type="molecule type" value="Genomic_DNA"/>
</dbReference>
<dbReference type="InterPro" id="IPR014710">
    <property type="entry name" value="RmlC-like_jellyroll"/>
</dbReference>
<dbReference type="CDD" id="cd06121">
    <property type="entry name" value="cupin_YML079wp"/>
    <property type="match status" value="1"/>
</dbReference>
<dbReference type="AlphaFoldDB" id="A0A9Q6HN40"/>
<dbReference type="Proteomes" id="UP000241960">
    <property type="component" value="Unassembled WGS sequence"/>
</dbReference>
<dbReference type="SUPFAM" id="SSF51182">
    <property type="entry name" value="RmlC-like cupins"/>
    <property type="match status" value="1"/>
</dbReference>
<dbReference type="Pfam" id="PF06172">
    <property type="entry name" value="Cupin_5"/>
    <property type="match status" value="1"/>
</dbReference>
<reference evidence="2 3" key="1">
    <citation type="journal article" date="2016" name="Front. Microbiol.">
        <title>Comprehensive Phylogenetic Analysis of Bovine Non-aureus Staphylococci Species Based on Whole-Genome Sequencing.</title>
        <authorList>
            <person name="Naushad S."/>
            <person name="Barkema H.W."/>
            <person name="Luby C."/>
            <person name="Condas L.A."/>
            <person name="Nobrega D.B."/>
            <person name="Carson D.A."/>
            <person name="De Buck J."/>
        </authorList>
    </citation>
    <scope>NUCLEOTIDE SEQUENCE [LARGE SCALE GENOMIC DNA]</scope>
    <source>
        <strain evidence="2 3">SNUC 1231</strain>
    </source>
</reference>
<evidence type="ECO:0000313" key="3">
    <source>
        <dbReference type="Proteomes" id="UP000241960"/>
    </source>
</evidence>
<name>A0A9Q6HN40_9STAP</name>
<comment type="caution">
    <text evidence="2">The sequence shown here is derived from an EMBL/GenBank/DDBJ whole genome shotgun (WGS) entry which is preliminary data.</text>
</comment>
<evidence type="ECO:0000313" key="2">
    <source>
        <dbReference type="EMBL" id="PTI74836.1"/>
    </source>
</evidence>
<protein>
    <submittedName>
        <fullName evidence="2">Cupin domain-containing protein</fullName>
    </submittedName>
</protein>
<dbReference type="InterPro" id="IPR009327">
    <property type="entry name" value="Cupin_DUF985"/>
</dbReference>
<dbReference type="PANTHER" id="PTHR33387:SF3">
    <property type="entry name" value="DUF985 DOMAIN-CONTAINING PROTEIN"/>
    <property type="match status" value="1"/>
</dbReference>
<dbReference type="InterPro" id="IPR011051">
    <property type="entry name" value="RmlC_Cupin_sf"/>
</dbReference>
<sequence length="168" mass="19509">MKQEIQNWIKQLQLLPHPEGGYYREVIKGAYDSTLRRESYSSIYFLLTHDNISHFHRIDADEIWYYHAGQSLTVHMINPDGMYHQVTIGKDLESGDVLQYVVPKGTIFASSIEDTDGYALVGCMCQPAFKFENFELYSNEWLNNQYPDLKDINGKYALSLETINKNNK</sequence>
<gene>
    <name evidence="2" type="ORF">BU058_09635</name>
</gene>
<dbReference type="Gene3D" id="2.60.120.10">
    <property type="entry name" value="Jelly Rolls"/>
    <property type="match status" value="1"/>
</dbReference>
<evidence type="ECO:0000259" key="1">
    <source>
        <dbReference type="Pfam" id="PF06172"/>
    </source>
</evidence>
<proteinExistence type="predicted"/>
<feature type="domain" description="DUF985" evidence="1">
    <location>
        <begin position="6"/>
        <end position="136"/>
    </location>
</feature>